<dbReference type="PATRIC" id="fig|394096.3.peg.5297"/>
<feature type="signal peptide" evidence="2">
    <location>
        <begin position="1"/>
        <end position="21"/>
    </location>
</feature>
<dbReference type="AlphaFoldDB" id="A0A085WFL4"/>
<evidence type="ECO:0000313" key="4">
    <source>
        <dbReference type="Proteomes" id="UP000028725"/>
    </source>
</evidence>
<feature type="chain" id="PRO_5001799521" description="Outer membrane protein beta-barrel domain-containing protein" evidence="2">
    <location>
        <begin position="22"/>
        <end position="248"/>
    </location>
</feature>
<organism evidence="3 4">
    <name type="scientific">Hyalangium minutum</name>
    <dbReference type="NCBI Taxonomy" id="394096"/>
    <lineage>
        <taxon>Bacteria</taxon>
        <taxon>Pseudomonadati</taxon>
        <taxon>Myxococcota</taxon>
        <taxon>Myxococcia</taxon>
        <taxon>Myxococcales</taxon>
        <taxon>Cystobacterineae</taxon>
        <taxon>Archangiaceae</taxon>
        <taxon>Hyalangium</taxon>
    </lineage>
</organism>
<name>A0A085WFL4_9BACT</name>
<feature type="compositionally biased region" description="Acidic residues" evidence="1">
    <location>
        <begin position="24"/>
        <end position="38"/>
    </location>
</feature>
<evidence type="ECO:0008006" key="5">
    <source>
        <dbReference type="Google" id="ProtNLM"/>
    </source>
</evidence>
<dbReference type="Proteomes" id="UP000028725">
    <property type="component" value="Unassembled WGS sequence"/>
</dbReference>
<proteinExistence type="predicted"/>
<keyword evidence="2" id="KW-0732">Signal</keyword>
<dbReference type="EMBL" id="JMCB01000010">
    <property type="protein sequence ID" value="KFE66477.1"/>
    <property type="molecule type" value="Genomic_DNA"/>
</dbReference>
<feature type="region of interest" description="Disordered" evidence="1">
    <location>
        <begin position="24"/>
        <end position="59"/>
    </location>
</feature>
<keyword evidence="4" id="KW-1185">Reference proteome</keyword>
<dbReference type="RefSeq" id="WP_240486889.1">
    <property type="nucleotide sequence ID" value="NZ_JMCB01000010.1"/>
</dbReference>
<evidence type="ECO:0000313" key="3">
    <source>
        <dbReference type="EMBL" id="KFE66477.1"/>
    </source>
</evidence>
<accession>A0A085WFL4</accession>
<protein>
    <recommendedName>
        <fullName evidence="5">Outer membrane protein beta-barrel domain-containing protein</fullName>
    </recommendedName>
</protein>
<dbReference type="STRING" id="394096.DB31_0950"/>
<gene>
    <name evidence="3" type="ORF">DB31_0950</name>
</gene>
<comment type="caution">
    <text evidence="3">The sequence shown here is derived from an EMBL/GenBank/DDBJ whole genome shotgun (WGS) entry which is preliminary data.</text>
</comment>
<evidence type="ECO:0000256" key="1">
    <source>
        <dbReference type="SAM" id="MobiDB-lite"/>
    </source>
</evidence>
<reference evidence="3 4" key="1">
    <citation type="submission" date="2014-04" db="EMBL/GenBank/DDBJ databases">
        <title>Genome assembly of Hyalangium minutum DSM 14724.</title>
        <authorList>
            <person name="Sharma G."/>
            <person name="Subramanian S."/>
        </authorList>
    </citation>
    <scope>NUCLEOTIDE SEQUENCE [LARGE SCALE GENOMIC DNA]</scope>
    <source>
        <strain evidence="3 4">DSM 14724</strain>
    </source>
</reference>
<evidence type="ECO:0000256" key="2">
    <source>
        <dbReference type="SAM" id="SignalP"/>
    </source>
</evidence>
<sequence>MHARLLALILGALVFAPPALAQDEDDAPLAYPDDDETEDAPRKLPRRSNDPTADYGRMADEREAEEDFERMAGDDDPNKGFAGELILGSMLLESSRGRFADPAFGLGLRFTWEYGRILNNEPLRDTLWADVRWMMAGASDGTTLINGSSRNHYFSIAPAYEFVFGAEKYYGVFGQVGGGFAFQTTSLTIGEEQTAVKGIKPLLQYGVGFRGRPRLSEKMALSFRVELMRFRRGYMDDTFVGGSIGTAF</sequence>